<evidence type="ECO:0000256" key="2">
    <source>
        <dbReference type="ARBA" id="ARBA00004613"/>
    </source>
</evidence>
<evidence type="ECO:0000259" key="20">
    <source>
        <dbReference type="PROSITE" id="PS52035"/>
    </source>
</evidence>
<keyword evidence="5" id="KW-0121">Carboxypeptidase</keyword>
<dbReference type="PROSITE" id="PS00132">
    <property type="entry name" value="CARBOXYPEPT_ZN_1"/>
    <property type="match status" value="1"/>
</dbReference>
<dbReference type="GO" id="GO:0004181">
    <property type="term" value="F:metallocarboxypeptidase activity"/>
    <property type="evidence" value="ECO:0007669"/>
    <property type="project" value="InterPro"/>
</dbReference>
<dbReference type="SUPFAM" id="SSF144232">
    <property type="entry name" value="HIT/MYND zinc finger-like"/>
    <property type="match status" value="1"/>
</dbReference>
<dbReference type="GO" id="GO:0006508">
    <property type="term" value="P:proteolysis"/>
    <property type="evidence" value="ECO:0007669"/>
    <property type="project" value="UniProtKB-KW"/>
</dbReference>
<evidence type="ECO:0000256" key="1">
    <source>
        <dbReference type="ARBA" id="ARBA00001947"/>
    </source>
</evidence>
<dbReference type="PROSITE" id="PS52035">
    <property type="entry name" value="PEPTIDASE_M14"/>
    <property type="match status" value="2"/>
</dbReference>
<dbReference type="Proteomes" id="UP000076407">
    <property type="component" value="Unassembled WGS sequence"/>
</dbReference>
<dbReference type="GO" id="GO:0008270">
    <property type="term" value="F:zinc ion binding"/>
    <property type="evidence" value="ECO:0007669"/>
    <property type="project" value="UniProtKB-KW"/>
</dbReference>
<evidence type="ECO:0000313" key="22">
    <source>
        <dbReference type="Proteomes" id="UP000076407"/>
    </source>
</evidence>
<dbReference type="Pfam" id="PF01753">
    <property type="entry name" value="zf-MYND"/>
    <property type="match status" value="1"/>
</dbReference>
<evidence type="ECO:0000259" key="19">
    <source>
        <dbReference type="PROSITE" id="PS50865"/>
    </source>
</evidence>
<protein>
    <recommendedName>
        <fullName evidence="15">Zinc carboxypeptidase A 1</fullName>
    </recommendedName>
</protein>
<evidence type="ECO:0000256" key="7">
    <source>
        <dbReference type="ARBA" id="ARBA00022723"/>
    </source>
</evidence>
<proteinExistence type="inferred from homology"/>
<dbReference type="Pfam" id="PF00856">
    <property type="entry name" value="SET"/>
    <property type="match status" value="1"/>
</dbReference>
<sequence>MVACGQVLACWTLLALLAGVSADPARYDHFRLYRLLIETPAQVEMLQQLEKQSDSYAFIGHARQPNQNLTIMVAPHKIAEITELLQRYELQGSILLYNMQELIDREKATIKPKGTRPEEFGWQFYHHLDTINEWLRWQAGRHPELQLLELGASYENRSLYGVKLGTNPANSGVFVECGIHAREWISPASCTFVLNELLTSDRPDVRRLADRFNWIIFPVVNPDGYRYTFEGDRLWRKNTQPYGVCRGVDLNRNFASDWNGPGASSDPCRYDFAGGSAASEPETRALVEFLERHVAQWRIRTYFSVHSFSQLVMFPYGYKVDRVPNYDDLVAIGRKGVDAIERAHGARYVSGAMIETIYPSSGDSVDWVYSALGVPVAYTFELRGPPDSTNMFVLPAEEIIPTAEELLAAFIAMLGCKPRSRRTRPDARILSSVAGKMSGAAAADGAARYDHYRLYRVELATDEQVQLFQQLEAKSDSCTFYGHARQPGQQLTIMVSASKVADFEDLLVLHAVSGRVLERNMQQLIEREAATVQPASTDPSQMDWEHYFQLETIYAWMELLAERFPGAVSTLDIGTSYEGRPIRGVKLSRRPGNKAIVVEGGIHAREWISPATATFLLHELLTSEDPTVRELGTAYDWFFFPIVNPDGYRFTFTGDRLWRKNRKPYGLCRGVDLNRNFDSNWGGVGSSDDPCSYDFSGSGPFSEPEAVALADFVRNNVGPARIRTYIALHSYSQLLMFPYGHTADRVPNYDHLRSITEKGIAALTAVSGTSYRGGSKYETIYPSSGGSIDWAYRPGGVPVSLTFELRGPPDSTDMFILPADQIRPVGKETLAAFVAIVQEAARLAAQRCAGCQQVGYCGRDHQRADWKAQHRDQCRRFKVVRNDRLGRHLVATKHIKQGEIIYRDEPYAVGPKIANVPLCLGCNRNLMAGWDATRGLDRFHECCRCGWPLCGPGCEEAAQHRPECSVLAGSGYRPNIRPNPSNPEQRESAYCVIVPLRVLLLERIAPERYATVQGFESHLDERLASPLYGVLRSNLVPFLRQVLRLQQYSEQTVLQLSAILDTNCYEIRLPEQHVKVRGLYPLGAMLSHDCRPNTKHYFDDRLHMVLVATVDIPAGGVIHASYTQPLLGTVQRRLALRQAKCFDCCCERCADPTEYGTSASGFRCPNCRRTPSLVLAAEPTNYRTVWRCQNRRCAYHERPDQYVARCERMQQELLALDRTEPAGYEEFLARHATTLHPWNAYMLQAKYALTQLLGSARPAKAPPSEAAARRTVELCRDLLAVAERLEPGYSTFRAKLLLELGSALATLHALGVLSDPERQEWRTTRAELECIAKTDPTVDVSSVGKENGSS</sequence>
<evidence type="ECO:0000256" key="13">
    <source>
        <dbReference type="ARBA" id="ARBA00023157"/>
    </source>
</evidence>
<evidence type="ECO:0000256" key="5">
    <source>
        <dbReference type="ARBA" id="ARBA00022645"/>
    </source>
</evidence>
<dbReference type="Gene3D" id="3.40.630.10">
    <property type="entry name" value="Zn peptidases"/>
    <property type="match status" value="2"/>
</dbReference>
<evidence type="ECO:0000256" key="14">
    <source>
        <dbReference type="ARBA" id="ARBA00057299"/>
    </source>
</evidence>
<evidence type="ECO:0000256" key="10">
    <source>
        <dbReference type="ARBA" id="ARBA00022801"/>
    </source>
</evidence>
<dbReference type="Pfam" id="PF00246">
    <property type="entry name" value="Peptidase_M14"/>
    <property type="match status" value="2"/>
</dbReference>
<accession>A0A182XLV4</accession>
<dbReference type="CDD" id="cd20071">
    <property type="entry name" value="SET_SMYD"/>
    <property type="match status" value="1"/>
</dbReference>
<keyword evidence="6" id="KW-0645">Protease</keyword>
<dbReference type="GO" id="GO:0008170">
    <property type="term" value="F:N-methyltransferase activity"/>
    <property type="evidence" value="ECO:0007669"/>
    <property type="project" value="UniProtKB-ARBA"/>
</dbReference>
<keyword evidence="11" id="KW-0862">Zinc</keyword>
<name>A0A182XLV4_ANOQN</name>
<dbReference type="InterPro" id="IPR001214">
    <property type="entry name" value="SET_dom"/>
</dbReference>
<keyword evidence="10" id="KW-0378">Hydrolase</keyword>
<dbReference type="Gene3D" id="1.10.220.160">
    <property type="match status" value="1"/>
</dbReference>
<organism evidence="21 22">
    <name type="scientific">Anopheles quadriannulatus</name>
    <name type="common">Mosquito</name>
    <dbReference type="NCBI Taxonomy" id="34691"/>
    <lineage>
        <taxon>Eukaryota</taxon>
        <taxon>Metazoa</taxon>
        <taxon>Ecdysozoa</taxon>
        <taxon>Arthropoda</taxon>
        <taxon>Hexapoda</taxon>
        <taxon>Insecta</taxon>
        <taxon>Pterygota</taxon>
        <taxon>Neoptera</taxon>
        <taxon>Endopterygota</taxon>
        <taxon>Diptera</taxon>
        <taxon>Nematocera</taxon>
        <taxon>Culicoidea</taxon>
        <taxon>Culicidae</taxon>
        <taxon>Anophelinae</taxon>
        <taxon>Anopheles</taxon>
    </lineage>
</organism>
<dbReference type="Gene3D" id="3.30.70.340">
    <property type="entry name" value="Metallocarboxypeptidase-like"/>
    <property type="match status" value="2"/>
</dbReference>
<keyword evidence="13" id="KW-1015">Disulfide bond</keyword>
<reference evidence="21" key="1">
    <citation type="submission" date="2020-05" db="UniProtKB">
        <authorList>
            <consortium name="EnsemblMetazoa"/>
        </authorList>
    </citation>
    <scope>IDENTIFICATION</scope>
    <source>
        <strain evidence="21">SANGQUA</strain>
    </source>
</reference>
<feature type="signal peptide" evidence="18">
    <location>
        <begin position="1"/>
        <end position="22"/>
    </location>
</feature>
<evidence type="ECO:0000256" key="16">
    <source>
        <dbReference type="PROSITE-ProRule" id="PRU00134"/>
    </source>
</evidence>
<evidence type="ECO:0000256" key="12">
    <source>
        <dbReference type="ARBA" id="ARBA00023049"/>
    </source>
</evidence>
<keyword evidence="22" id="KW-1185">Reference proteome</keyword>
<dbReference type="PROSITE" id="PS50865">
    <property type="entry name" value="ZF_MYND_2"/>
    <property type="match status" value="1"/>
</dbReference>
<comment type="similarity">
    <text evidence="3 17">Belongs to the peptidase M14 family.</text>
</comment>
<feature type="active site" description="Proton donor/acceptor" evidence="17">
    <location>
        <position position="381"/>
    </location>
</feature>
<keyword evidence="7" id="KW-0479">Metal-binding</keyword>
<evidence type="ECO:0000256" key="6">
    <source>
        <dbReference type="ARBA" id="ARBA00022670"/>
    </source>
</evidence>
<dbReference type="GO" id="GO:0005615">
    <property type="term" value="C:extracellular space"/>
    <property type="evidence" value="ECO:0007669"/>
    <property type="project" value="TreeGrafter"/>
</dbReference>
<evidence type="ECO:0000256" key="18">
    <source>
        <dbReference type="SAM" id="SignalP"/>
    </source>
</evidence>
<dbReference type="PRINTS" id="PR00765">
    <property type="entry name" value="CRBOXYPTASEA"/>
</dbReference>
<evidence type="ECO:0000256" key="17">
    <source>
        <dbReference type="PROSITE-ProRule" id="PRU01379"/>
    </source>
</evidence>
<dbReference type="InterPro" id="IPR057246">
    <property type="entry name" value="CARBOXYPEPT_ZN_1"/>
</dbReference>
<dbReference type="FunFam" id="3.30.70.340:FF:000002">
    <property type="entry name" value="Carboxypeptidase A"/>
    <property type="match status" value="2"/>
</dbReference>
<dbReference type="InterPro" id="IPR002893">
    <property type="entry name" value="Znf_MYND"/>
</dbReference>
<evidence type="ECO:0000256" key="9">
    <source>
        <dbReference type="ARBA" id="ARBA00022771"/>
    </source>
</evidence>
<evidence type="ECO:0000313" key="21">
    <source>
        <dbReference type="EnsemblMetazoa" id="AQUA010849-PA"/>
    </source>
</evidence>
<feature type="active site" description="Proton donor/acceptor" evidence="17">
    <location>
        <position position="804"/>
    </location>
</feature>
<evidence type="ECO:0000256" key="15">
    <source>
        <dbReference type="ARBA" id="ARBA00069039"/>
    </source>
</evidence>
<dbReference type="InterPro" id="IPR000834">
    <property type="entry name" value="Peptidase_M14"/>
</dbReference>
<dbReference type="SUPFAM" id="SSF82199">
    <property type="entry name" value="SET domain"/>
    <property type="match status" value="1"/>
</dbReference>
<comment type="cofactor">
    <cofactor evidence="1">
        <name>Zn(2+)</name>
        <dbReference type="ChEBI" id="CHEBI:29105"/>
    </cofactor>
</comment>
<dbReference type="PROSITE" id="PS00133">
    <property type="entry name" value="CARBOXYPEPT_ZN_2"/>
    <property type="match status" value="2"/>
</dbReference>
<dbReference type="InterPro" id="IPR057247">
    <property type="entry name" value="CARBOXYPEPT_ZN_2"/>
</dbReference>
<dbReference type="GO" id="GO:0008757">
    <property type="term" value="F:S-adenosylmethionine-dependent methyltransferase activity"/>
    <property type="evidence" value="ECO:0007669"/>
    <property type="project" value="UniProtKB-ARBA"/>
</dbReference>
<evidence type="ECO:0000256" key="3">
    <source>
        <dbReference type="ARBA" id="ARBA00005988"/>
    </source>
</evidence>
<feature type="chain" id="PRO_5008143184" description="Zinc carboxypeptidase A 1" evidence="18">
    <location>
        <begin position="23"/>
        <end position="1350"/>
    </location>
</feature>
<evidence type="ECO:0000256" key="11">
    <source>
        <dbReference type="ARBA" id="ARBA00022833"/>
    </source>
</evidence>
<dbReference type="FunFam" id="3.40.630.10:FF:000040">
    <property type="entry name" value="zinc carboxypeptidase"/>
    <property type="match status" value="2"/>
</dbReference>
<dbReference type="VEuPathDB" id="VectorBase:AQUA010849"/>
<keyword evidence="4" id="KW-0964">Secreted</keyword>
<feature type="domain" description="MYND-type" evidence="19">
    <location>
        <begin position="838"/>
        <end position="874"/>
    </location>
</feature>
<evidence type="ECO:0000256" key="8">
    <source>
        <dbReference type="ARBA" id="ARBA00022729"/>
    </source>
</evidence>
<feature type="domain" description="Peptidase M14" evidence="20">
    <location>
        <begin position="546"/>
        <end position="840"/>
    </location>
</feature>
<dbReference type="SUPFAM" id="SSF53187">
    <property type="entry name" value="Zn-dependent exopeptidases"/>
    <property type="match status" value="2"/>
</dbReference>
<evidence type="ECO:0000256" key="4">
    <source>
        <dbReference type="ARBA" id="ARBA00022525"/>
    </source>
</evidence>
<dbReference type="InterPro" id="IPR003146">
    <property type="entry name" value="M14A_act_pep"/>
</dbReference>
<keyword evidence="8 18" id="KW-0732">Signal</keyword>
<dbReference type="SUPFAM" id="SSF54897">
    <property type="entry name" value="Protease propeptides/inhibitors"/>
    <property type="match status" value="2"/>
</dbReference>
<comment type="subcellular location">
    <subcellularLocation>
        <location evidence="2">Secreted</location>
    </subcellularLocation>
</comment>
<dbReference type="Gene3D" id="6.10.140.2220">
    <property type="match status" value="2"/>
</dbReference>
<dbReference type="GO" id="GO:0008276">
    <property type="term" value="F:protein methyltransferase activity"/>
    <property type="evidence" value="ECO:0007669"/>
    <property type="project" value="UniProtKB-ARBA"/>
</dbReference>
<dbReference type="PANTHER" id="PTHR11705">
    <property type="entry name" value="PROTEASE FAMILY M14 CARBOXYPEPTIDASE A,B"/>
    <property type="match status" value="1"/>
</dbReference>
<dbReference type="InterPro" id="IPR046341">
    <property type="entry name" value="SET_dom_sf"/>
</dbReference>
<feature type="domain" description="Peptidase M14" evidence="20">
    <location>
        <begin position="124"/>
        <end position="417"/>
    </location>
</feature>
<keyword evidence="9 16" id="KW-0863">Zinc-finger</keyword>
<dbReference type="Pfam" id="PF02244">
    <property type="entry name" value="Propep_M14"/>
    <property type="match status" value="2"/>
</dbReference>
<comment type="function">
    <text evidence="14">Involved in the digestion of the blood meal.</text>
</comment>
<dbReference type="EnsemblMetazoa" id="AQUA010849-RA">
    <property type="protein sequence ID" value="AQUA010849-PA"/>
    <property type="gene ID" value="AQUA010849"/>
</dbReference>
<dbReference type="InterPro" id="IPR036990">
    <property type="entry name" value="M14A-like_propep"/>
</dbReference>
<dbReference type="CDD" id="cd03860">
    <property type="entry name" value="M14_CP_A-B_like"/>
    <property type="match status" value="2"/>
</dbReference>
<dbReference type="SMART" id="SM00631">
    <property type="entry name" value="Zn_pept"/>
    <property type="match status" value="2"/>
</dbReference>
<keyword evidence="12" id="KW-0482">Metalloprotease</keyword>
<dbReference type="PANTHER" id="PTHR11705:SF60">
    <property type="entry name" value="FI16720P1"/>
    <property type="match status" value="1"/>
</dbReference>
<dbReference type="Gene3D" id="2.170.270.10">
    <property type="entry name" value="SET domain"/>
    <property type="match status" value="1"/>
</dbReference>